<sequence>MSKHEHNYSNVLRKITADLEIKDVDLAVGIGVTPSTISNWKNSKSLPYEKDIKRLSKYLMLKLESKNLHANYIDKCLNDVKVKIPESNFNDALTAKKQGKYALTLFLILNSLCNSDRKNKSIKVTSNISCVIENNENSVNNVINTEALLSCDKNSEIVSRKNNKKSFIPRALIIMCIATLSLTILVIVQFNMSSLKTNAFVWSDQDLVTTGIQIALDNPLEHSQKYFNNLYNLKNNPEEQLVLNFGYVFADIQAGEIETELGGIFYYNYPYGYTALHGGYNNSNYMSCYIYLTKVANELGNGNIPEKASTTNTPGLSDNDVQALNDYFANGKVGGYEWEDIFNTIGIKFETLKPSTLNKYKKIFVFGLALHSATDVFRHSAFEERSKNNWTQITHDKDDKIYKSLSNADNPYYVYGCNINNHIENGYSDIYYAAQQIARKVIARYAKETNGTIFDFGMPLTYIEDKNFKIANYCLYAKAAGIATLYSKYEVNFEVGNYTLLK</sequence>
<dbReference type="InterPro" id="IPR001387">
    <property type="entry name" value="Cro/C1-type_HTH"/>
</dbReference>
<dbReference type="CDD" id="cd00093">
    <property type="entry name" value="HTH_XRE"/>
    <property type="match status" value="1"/>
</dbReference>
<keyword evidence="1" id="KW-1133">Transmembrane helix</keyword>
<dbReference type="GO" id="GO:0003677">
    <property type="term" value="F:DNA binding"/>
    <property type="evidence" value="ECO:0007669"/>
    <property type="project" value="InterPro"/>
</dbReference>
<evidence type="ECO:0000313" key="2">
    <source>
        <dbReference type="EMBL" id="ACL76699.1"/>
    </source>
</evidence>
<keyword evidence="1" id="KW-0472">Membrane</keyword>
<gene>
    <name evidence="2" type="ordered locus">Ccel_2366</name>
</gene>
<reference evidence="2 3" key="1">
    <citation type="submission" date="2009-01" db="EMBL/GenBank/DDBJ databases">
        <title>Complete sequence of Clostridium cellulolyticum H10.</title>
        <authorList>
            <consortium name="US DOE Joint Genome Institute"/>
            <person name="Lucas S."/>
            <person name="Copeland A."/>
            <person name="Lapidus A."/>
            <person name="Glavina del Rio T."/>
            <person name="Dalin E."/>
            <person name="Tice H."/>
            <person name="Bruce D."/>
            <person name="Goodwin L."/>
            <person name="Pitluck S."/>
            <person name="Chertkov O."/>
            <person name="Saunders E."/>
            <person name="Brettin T."/>
            <person name="Detter J.C."/>
            <person name="Han C."/>
            <person name="Larimer F."/>
            <person name="Land M."/>
            <person name="Hauser L."/>
            <person name="Kyrpides N."/>
            <person name="Ivanova N."/>
            <person name="Zhou J."/>
            <person name="Richardson P."/>
        </authorList>
    </citation>
    <scope>NUCLEOTIDE SEQUENCE [LARGE SCALE GENOMIC DNA]</scope>
    <source>
        <strain evidence="3">ATCC 35319 / DSM 5812 / JCM 6584 / H10</strain>
    </source>
</reference>
<dbReference type="eggNOG" id="ENOG502ZFX8">
    <property type="taxonomic scope" value="Bacteria"/>
</dbReference>
<accession>B8I5G3</accession>
<proteinExistence type="predicted"/>
<dbReference type="Proteomes" id="UP000001349">
    <property type="component" value="Chromosome"/>
</dbReference>
<name>B8I5G3_RUMCH</name>
<feature type="transmembrane region" description="Helical" evidence="1">
    <location>
        <begin position="167"/>
        <end position="188"/>
    </location>
</feature>
<evidence type="ECO:0000256" key="1">
    <source>
        <dbReference type="SAM" id="Phobius"/>
    </source>
</evidence>
<dbReference type="KEGG" id="cce:Ccel_2366"/>
<evidence type="ECO:0000313" key="3">
    <source>
        <dbReference type="Proteomes" id="UP000001349"/>
    </source>
</evidence>
<keyword evidence="3" id="KW-1185">Reference proteome</keyword>
<dbReference type="AlphaFoldDB" id="B8I5G3"/>
<organism evidence="2 3">
    <name type="scientific">Ruminiclostridium cellulolyticum (strain ATCC 35319 / DSM 5812 / JCM 6584 / H10)</name>
    <name type="common">Clostridium cellulolyticum</name>
    <dbReference type="NCBI Taxonomy" id="394503"/>
    <lineage>
        <taxon>Bacteria</taxon>
        <taxon>Bacillati</taxon>
        <taxon>Bacillota</taxon>
        <taxon>Clostridia</taxon>
        <taxon>Eubacteriales</taxon>
        <taxon>Oscillospiraceae</taxon>
        <taxon>Ruminiclostridium</taxon>
    </lineage>
</organism>
<protein>
    <submittedName>
        <fullName evidence="2">Uncharacterized protein</fullName>
    </submittedName>
</protein>
<dbReference type="InterPro" id="IPR010982">
    <property type="entry name" value="Lambda_DNA-bd_dom_sf"/>
</dbReference>
<dbReference type="EMBL" id="CP001348">
    <property type="protein sequence ID" value="ACL76699.1"/>
    <property type="molecule type" value="Genomic_DNA"/>
</dbReference>
<dbReference type="OrthoDB" id="9798386at2"/>
<dbReference type="Gene3D" id="1.10.260.40">
    <property type="entry name" value="lambda repressor-like DNA-binding domains"/>
    <property type="match status" value="1"/>
</dbReference>
<dbReference type="RefSeq" id="WP_015925790.1">
    <property type="nucleotide sequence ID" value="NC_011898.1"/>
</dbReference>
<keyword evidence="1" id="KW-0812">Transmembrane</keyword>
<dbReference type="HOGENOM" id="CLU_542595_0_0_9"/>